<dbReference type="RefSeq" id="WP_404614944.1">
    <property type="nucleotide sequence ID" value="NZ_JADIKK010000008.1"/>
</dbReference>
<protein>
    <submittedName>
        <fullName evidence="1">Uncharacterized protein</fullName>
    </submittedName>
</protein>
<comment type="caution">
    <text evidence="1">The sequence shown here is derived from an EMBL/GenBank/DDBJ whole genome shotgun (WGS) entry which is preliminary data.</text>
</comment>
<keyword evidence="2" id="KW-1185">Reference proteome</keyword>
<dbReference type="Proteomes" id="UP001620339">
    <property type="component" value="Unassembled WGS sequence"/>
</dbReference>
<dbReference type="EMBL" id="JADIKK010000008">
    <property type="protein sequence ID" value="MFK2878312.1"/>
    <property type="molecule type" value="Genomic_DNA"/>
</dbReference>
<evidence type="ECO:0000313" key="2">
    <source>
        <dbReference type="Proteomes" id="UP001620339"/>
    </source>
</evidence>
<organism evidence="1 2">
    <name type="scientific">Rhodanobacter hydrolyticus</name>
    <dbReference type="NCBI Taxonomy" id="2250595"/>
    <lineage>
        <taxon>Bacteria</taxon>
        <taxon>Pseudomonadati</taxon>
        <taxon>Pseudomonadota</taxon>
        <taxon>Gammaproteobacteria</taxon>
        <taxon>Lysobacterales</taxon>
        <taxon>Rhodanobacteraceae</taxon>
        <taxon>Rhodanobacter</taxon>
    </lineage>
</organism>
<gene>
    <name evidence="1" type="ORF">ISP25_14645</name>
</gene>
<reference evidence="1 2" key="1">
    <citation type="submission" date="2020-10" db="EMBL/GenBank/DDBJ databases">
        <title>Phylogeny of dyella-like bacteria.</title>
        <authorList>
            <person name="Fu J."/>
        </authorList>
    </citation>
    <scope>NUCLEOTIDE SEQUENCE [LARGE SCALE GENOMIC DNA]</scope>
    <source>
        <strain evidence="1 2">KACC 19113</strain>
    </source>
</reference>
<sequence>MRSPFVGLLLQHGHVHSPELVRQLTDEDQQPLPLRDAVKRLTTPETAARRNSWGAVTRSARYLFLINSP</sequence>
<evidence type="ECO:0000313" key="1">
    <source>
        <dbReference type="EMBL" id="MFK2878312.1"/>
    </source>
</evidence>
<proteinExistence type="predicted"/>
<name>A0ABW8J8C1_9GAMM</name>
<accession>A0ABW8J8C1</accession>